<dbReference type="InParanoid" id="A0A540VFE7"/>
<dbReference type="GO" id="GO:0071949">
    <property type="term" value="F:FAD binding"/>
    <property type="evidence" value="ECO:0007669"/>
    <property type="project" value="InterPro"/>
</dbReference>
<evidence type="ECO:0000313" key="3">
    <source>
        <dbReference type="EMBL" id="TQE95494.1"/>
    </source>
</evidence>
<dbReference type="InterPro" id="IPR002938">
    <property type="entry name" value="FAD-bd"/>
</dbReference>
<name>A0A540VFE7_9CHLR</name>
<dbReference type="AlphaFoldDB" id="A0A540VFE7"/>
<dbReference type="Proteomes" id="UP000317371">
    <property type="component" value="Unassembled WGS sequence"/>
</dbReference>
<comment type="similarity">
    <text evidence="1">Belongs to the flavin-dependent halogenase family. Bacterial tryptophan halogenase subfamily.</text>
</comment>
<keyword evidence="4" id="KW-1185">Reference proteome</keyword>
<comment type="caution">
    <text evidence="3">The sequence shown here is derived from an EMBL/GenBank/DDBJ whole genome shotgun (WGS) entry which is preliminary data.</text>
</comment>
<sequence length="425" mass="48248">MNFASNDVIIIGGGPAGSTLGSYLSMAGIGNMIFEGANHPRPHVGESLVTSTTRVFREIGFLETMEREGFVRKYGASWHAPGGRSFAIEFQEFPQEGIDQEYTYHVDRAKFDLLMLKHAESLGSKVYQGVRVKQVLFDENGFANGVRVQVGGAEVDVPARMVVDASGRETVLGRQLRLKKKDPIFNQYAVHAWFKNLDRGEGEDADYIHIYFLPVERGWVWQIPITEEITSVGVVAEKEIFKNARTDVAEYFHHHVNLNPDLAHAMRNAVRCNDFKTEGDYSYSMERFVGDGFMLVGDAARFVDPIFSSGVSVALYSARFAAAQIAEAYATGDFSQKALMPYEEKLRNGVEIWYEFIRLYYKLLPLFTHFIQSKDYRFQVLELLQGVVFDRKEVPVLQAMRDYVEKVEKSENHLFKDRLTAIPID</sequence>
<organism evidence="3 4">
    <name type="scientific">Litorilinea aerophila</name>
    <dbReference type="NCBI Taxonomy" id="1204385"/>
    <lineage>
        <taxon>Bacteria</taxon>
        <taxon>Bacillati</taxon>
        <taxon>Chloroflexota</taxon>
        <taxon>Caldilineae</taxon>
        <taxon>Caldilineales</taxon>
        <taxon>Caldilineaceae</taxon>
        <taxon>Litorilinea</taxon>
    </lineage>
</organism>
<dbReference type="RefSeq" id="WP_141610313.1">
    <property type="nucleotide sequence ID" value="NZ_VIGC02000013.1"/>
</dbReference>
<dbReference type="Pfam" id="PF01494">
    <property type="entry name" value="FAD_binding_3"/>
    <property type="match status" value="1"/>
</dbReference>
<dbReference type="Gene3D" id="3.50.50.60">
    <property type="entry name" value="FAD/NAD(P)-binding domain"/>
    <property type="match status" value="1"/>
</dbReference>
<evidence type="ECO:0000256" key="1">
    <source>
        <dbReference type="ARBA" id="ARBA00038396"/>
    </source>
</evidence>
<proteinExistence type="inferred from homology"/>
<dbReference type="EMBL" id="VIGC01000013">
    <property type="protein sequence ID" value="TQE95494.1"/>
    <property type="molecule type" value="Genomic_DNA"/>
</dbReference>
<gene>
    <name evidence="3" type="ORF">FKZ61_11670</name>
</gene>
<accession>A0A540VFE7</accession>
<reference evidence="3 4" key="1">
    <citation type="submission" date="2019-06" db="EMBL/GenBank/DDBJ databases">
        <title>Genome sequence of Litorilinea aerophila BAA-2444.</title>
        <authorList>
            <person name="Maclea K.S."/>
            <person name="Maurais E.G."/>
            <person name="Iannazzi L.C."/>
        </authorList>
    </citation>
    <scope>NUCLEOTIDE SEQUENCE [LARGE SCALE GENOMIC DNA]</scope>
    <source>
        <strain evidence="3 4">ATCC BAA-2444</strain>
    </source>
</reference>
<dbReference type="InterPro" id="IPR036188">
    <property type="entry name" value="FAD/NAD-bd_sf"/>
</dbReference>
<dbReference type="PANTHER" id="PTHR43747:SF1">
    <property type="entry name" value="SLR1998 PROTEIN"/>
    <property type="match status" value="1"/>
</dbReference>
<evidence type="ECO:0000313" key="4">
    <source>
        <dbReference type="Proteomes" id="UP000317371"/>
    </source>
</evidence>
<protein>
    <submittedName>
        <fullName evidence="3">NAD(P)/FAD-dependent oxidoreductase</fullName>
    </submittedName>
</protein>
<dbReference type="SUPFAM" id="SSF51905">
    <property type="entry name" value="FAD/NAD(P)-binding domain"/>
    <property type="match status" value="1"/>
</dbReference>
<dbReference type="InterPro" id="IPR050816">
    <property type="entry name" value="Flavin-dep_Halogenase_NPB"/>
</dbReference>
<evidence type="ECO:0000259" key="2">
    <source>
        <dbReference type="Pfam" id="PF01494"/>
    </source>
</evidence>
<dbReference type="OrthoDB" id="103324at2"/>
<dbReference type="PANTHER" id="PTHR43747">
    <property type="entry name" value="FAD-BINDING PROTEIN"/>
    <property type="match status" value="1"/>
</dbReference>
<feature type="domain" description="FAD-binding" evidence="2">
    <location>
        <begin position="7"/>
        <end position="345"/>
    </location>
</feature>
<dbReference type="PRINTS" id="PR00420">
    <property type="entry name" value="RNGMNOXGNASE"/>
</dbReference>